<proteinExistence type="inferred from homology"/>
<evidence type="ECO:0000259" key="8">
    <source>
        <dbReference type="PROSITE" id="PS51740"/>
    </source>
</evidence>
<dbReference type="PANTHER" id="PTHR34701">
    <property type="entry name" value="TRANSCRIPTIONAL REGULATOR MRAZ"/>
    <property type="match status" value="1"/>
</dbReference>
<dbReference type="Proteomes" id="UP001348149">
    <property type="component" value="Unassembled WGS sequence"/>
</dbReference>
<evidence type="ECO:0000256" key="6">
    <source>
        <dbReference type="ARBA" id="ARBA00023163"/>
    </source>
</evidence>
<dbReference type="RefSeq" id="WP_326295592.1">
    <property type="nucleotide sequence ID" value="NZ_JAYLLH010000002.1"/>
</dbReference>
<protein>
    <recommendedName>
        <fullName evidence="1 7">Transcriptional regulator MraZ</fullName>
    </recommendedName>
</protein>
<dbReference type="InterPro" id="IPR007159">
    <property type="entry name" value="SpoVT-AbrB_dom"/>
</dbReference>
<sequence>MSIPAPYRRVLEDGDPNYPDAPNARLVVLYGTHLKGSLHVYTIEAMNEIEAEIQKLPRGSVERKAASRMILGKSWETEIDRDGRIVLPKERREQIGLEGEATMIAMGDYFEIWNKATFEAQEQAEVEEFLAQQDEDFDPLSLLGG</sequence>
<keyword evidence="3" id="KW-0677">Repeat</keyword>
<keyword evidence="5 7" id="KW-0238">DNA-binding</keyword>
<dbReference type="Gene3D" id="3.40.1550.20">
    <property type="entry name" value="Transcriptional regulator MraZ domain"/>
    <property type="match status" value="1"/>
</dbReference>
<evidence type="ECO:0000313" key="9">
    <source>
        <dbReference type="EMBL" id="MEC3859983.1"/>
    </source>
</evidence>
<keyword evidence="2 7" id="KW-0963">Cytoplasm</keyword>
<comment type="subunit">
    <text evidence="7">Forms oligomers.</text>
</comment>
<evidence type="ECO:0000256" key="7">
    <source>
        <dbReference type="HAMAP-Rule" id="MF_01008"/>
    </source>
</evidence>
<comment type="caution">
    <text evidence="9">The sequence shown here is derived from an EMBL/GenBank/DDBJ whole genome shotgun (WGS) entry which is preliminary data.</text>
</comment>
<dbReference type="Pfam" id="PF02381">
    <property type="entry name" value="MraZ"/>
    <property type="match status" value="1"/>
</dbReference>
<keyword evidence="4 7" id="KW-0805">Transcription regulation</keyword>
<evidence type="ECO:0000313" key="10">
    <source>
        <dbReference type="Proteomes" id="UP001348149"/>
    </source>
</evidence>
<evidence type="ECO:0000256" key="3">
    <source>
        <dbReference type="ARBA" id="ARBA00022737"/>
    </source>
</evidence>
<dbReference type="SUPFAM" id="SSF89447">
    <property type="entry name" value="AbrB/MazE/MraZ-like"/>
    <property type="match status" value="1"/>
</dbReference>
<dbReference type="HAMAP" id="MF_01008">
    <property type="entry name" value="MraZ"/>
    <property type="match status" value="1"/>
</dbReference>
<dbReference type="PROSITE" id="PS51740">
    <property type="entry name" value="SPOVT_ABRB"/>
    <property type="match status" value="1"/>
</dbReference>
<evidence type="ECO:0000256" key="2">
    <source>
        <dbReference type="ARBA" id="ARBA00022490"/>
    </source>
</evidence>
<evidence type="ECO:0000256" key="5">
    <source>
        <dbReference type="ARBA" id="ARBA00023125"/>
    </source>
</evidence>
<dbReference type="CDD" id="cd16321">
    <property type="entry name" value="MraZ_C"/>
    <property type="match status" value="1"/>
</dbReference>
<dbReference type="InterPro" id="IPR038619">
    <property type="entry name" value="MraZ_sf"/>
</dbReference>
<dbReference type="EMBL" id="JAYLLH010000002">
    <property type="protein sequence ID" value="MEC3859983.1"/>
    <property type="molecule type" value="Genomic_DNA"/>
</dbReference>
<comment type="subcellular location">
    <subcellularLocation>
        <location evidence="7">Cytoplasm</location>
        <location evidence="7">Nucleoid</location>
    </subcellularLocation>
</comment>
<feature type="domain" description="SpoVT-AbrB" evidence="8">
    <location>
        <begin position="74"/>
        <end position="117"/>
    </location>
</feature>
<dbReference type="InterPro" id="IPR020603">
    <property type="entry name" value="MraZ_dom"/>
</dbReference>
<name>A0ABU6HBZ9_9RHOB</name>
<keyword evidence="6 7" id="KW-0804">Transcription</keyword>
<dbReference type="PANTHER" id="PTHR34701:SF1">
    <property type="entry name" value="TRANSCRIPTIONAL REGULATOR MRAZ"/>
    <property type="match status" value="1"/>
</dbReference>
<dbReference type="InterPro" id="IPR037914">
    <property type="entry name" value="SpoVT-AbrB_sf"/>
</dbReference>
<reference evidence="9 10" key="1">
    <citation type="submission" date="2024-01" db="EMBL/GenBank/DDBJ databases">
        <title>Mesobacterium rodlantinim sp. nov., isolated from shallow sea hydrothermal systems off Kueishantao Island.</title>
        <authorList>
            <person name="Su Z."/>
            <person name="Tang K."/>
        </authorList>
    </citation>
    <scope>NUCLEOTIDE SEQUENCE [LARGE SCALE GENOMIC DNA]</scope>
    <source>
        <strain evidence="9 10">TK19101</strain>
    </source>
</reference>
<keyword evidence="10" id="KW-1185">Reference proteome</keyword>
<accession>A0ABU6HBZ9</accession>
<evidence type="ECO:0000256" key="1">
    <source>
        <dbReference type="ARBA" id="ARBA00013860"/>
    </source>
</evidence>
<organism evidence="9 10">
    <name type="scientific">Mesobacterium hydrothermale</name>
    <dbReference type="NCBI Taxonomy" id="3111907"/>
    <lineage>
        <taxon>Bacteria</taxon>
        <taxon>Pseudomonadati</taxon>
        <taxon>Pseudomonadota</taxon>
        <taxon>Alphaproteobacteria</taxon>
        <taxon>Rhodobacterales</taxon>
        <taxon>Roseobacteraceae</taxon>
        <taxon>Mesobacterium</taxon>
    </lineage>
</organism>
<gene>
    <name evidence="7" type="primary">mraZ</name>
    <name evidence="9" type="ORF">VK792_01685</name>
</gene>
<dbReference type="InterPro" id="IPR003444">
    <property type="entry name" value="MraZ"/>
</dbReference>
<dbReference type="InterPro" id="IPR035644">
    <property type="entry name" value="MraZ_C"/>
</dbReference>
<evidence type="ECO:0000256" key="4">
    <source>
        <dbReference type="ARBA" id="ARBA00023015"/>
    </source>
</evidence>
<comment type="similarity">
    <text evidence="7">Belongs to the MraZ family.</text>
</comment>